<sequence>MALSSSFFNCFRPSSSSRVSDHIESSKKKVASSMEKSSKSSSESKSSKAPVVLSYFPVNSYLSRL</sequence>
<dbReference type="PANTHER" id="PTHR37748">
    <property type="entry name" value="PROTEIN, PUTATIVE-RELATED"/>
    <property type="match status" value="1"/>
</dbReference>
<dbReference type="InParanoid" id="A0A2P5FQL1"/>
<feature type="region of interest" description="Disordered" evidence="1">
    <location>
        <begin position="12"/>
        <end position="49"/>
    </location>
</feature>
<comment type="caution">
    <text evidence="2">The sequence shown here is derived from an EMBL/GenBank/DDBJ whole genome shotgun (WGS) entry which is preliminary data.</text>
</comment>
<dbReference type="PANTHER" id="PTHR37748:SF1">
    <property type="entry name" value="PROTEIN, PUTATIVE-RELATED"/>
    <property type="match status" value="1"/>
</dbReference>
<dbReference type="EMBL" id="JXTC01000015">
    <property type="protein sequence ID" value="POO00096.1"/>
    <property type="molecule type" value="Genomic_DNA"/>
</dbReference>
<feature type="compositionally biased region" description="Low complexity" evidence="1">
    <location>
        <begin position="31"/>
        <end position="48"/>
    </location>
</feature>
<evidence type="ECO:0000256" key="1">
    <source>
        <dbReference type="SAM" id="MobiDB-lite"/>
    </source>
</evidence>
<dbReference type="AlphaFoldDB" id="A0A2P5FQL1"/>
<evidence type="ECO:0000313" key="3">
    <source>
        <dbReference type="Proteomes" id="UP000237000"/>
    </source>
</evidence>
<evidence type="ECO:0000313" key="2">
    <source>
        <dbReference type="EMBL" id="POO00096.1"/>
    </source>
</evidence>
<gene>
    <name evidence="2" type="ORF">TorRG33x02_042230</name>
</gene>
<protein>
    <submittedName>
        <fullName evidence="2">Uncharacterized protein</fullName>
    </submittedName>
</protein>
<reference evidence="3" key="1">
    <citation type="submission" date="2016-06" db="EMBL/GenBank/DDBJ databases">
        <title>Parallel loss of symbiosis genes in relatives of nitrogen-fixing non-legume Parasponia.</title>
        <authorList>
            <person name="Van Velzen R."/>
            <person name="Holmer R."/>
            <person name="Bu F."/>
            <person name="Rutten L."/>
            <person name="Van Zeijl A."/>
            <person name="Liu W."/>
            <person name="Santuari L."/>
            <person name="Cao Q."/>
            <person name="Sharma T."/>
            <person name="Shen D."/>
            <person name="Roswanjaya Y."/>
            <person name="Wardhani T."/>
            <person name="Kalhor M.S."/>
            <person name="Jansen J."/>
            <person name="Van den Hoogen J."/>
            <person name="Gungor B."/>
            <person name="Hartog M."/>
            <person name="Hontelez J."/>
            <person name="Verver J."/>
            <person name="Yang W.-C."/>
            <person name="Schijlen E."/>
            <person name="Repin R."/>
            <person name="Schilthuizen M."/>
            <person name="Schranz E."/>
            <person name="Heidstra R."/>
            <person name="Miyata K."/>
            <person name="Fedorova E."/>
            <person name="Kohlen W."/>
            <person name="Bisseling T."/>
            <person name="Smit S."/>
            <person name="Geurts R."/>
        </authorList>
    </citation>
    <scope>NUCLEOTIDE SEQUENCE [LARGE SCALE GENOMIC DNA]</scope>
    <source>
        <strain evidence="3">cv. RG33-2</strain>
    </source>
</reference>
<organism evidence="2 3">
    <name type="scientific">Trema orientale</name>
    <name type="common">Charcoal tree</name>
    <name type="synonym">Celtis orientalis</name>
    <dbReference type="NCBI Taxonomy" id="63057"/>
    <lineage>
        <taxon>Eukaryota</taxon>
        <taxon>Viridiplantae</taxon>
        <taxon>Streptophyta</taxon>
        <taxon>Embryophyta</taxon>
        <taxon>Tracheophyta</taxon>
        <taxon>Spermatophyta</taxon>
        <taxon>Magnoliopsida</taxon>
        <taxon>eudicotyledons</taxon>
        <taxon>Gunneridae</taxon>
        <taxon>Pentapetalae</taxon>
        <taxon>rosids</taxon>
        <taxon>fabids</taxon>
        <taxon>Rosales</taxon>
        <taxon>Cannabaceae</taxon>
        <taxon>Trema</taxon>
    </lineage>
</organism>
<accession>A0A2P5FQL1</accession>
<keyword evidence="3" id="KW-1185">Reference proteome</keyword>
<name>A0A2P5FQL1_TREOI</name>
<proteinExistence type="predicted"/>
<dbReference type="Proteomes" id="UP000237000">
    <property type="component" value="Unassembled WGS sequence"/>
</dbReference>